<dbReference type="EMBL" id="ML993579">
    <property type="protein sequence ID" value="KAF2173950.1"/>
    <property type="molecule type" value="Genomic_DNA"/>
</dbReference>
<feature type="domain" description="Fumarylacetoacetase-like C-terminal" evidence="3">
    <location>
        <begin position="80"/>
        <end position="290"/>
    </location>
</feature>
<organism evidence="4 5">
    <name type="scientific">Zasmidium cellare ATCC 36951</name>
    <dbReference type="NCBI Taxonomy" id="1080233"/>
    <lineage>
        <taxon>Eukaryota</taxon>
        <taxon>Fungi</taxon>
        <taxon>Dikarya</taxon>
        <taxon>Ascomycota</taxon>
        <taxon>Pezizomycotina</taxon>
        <taxon>Dothideomycetes</taxon>
        <taxon>Dothideomycetidae</taxon>
        <taxon>Mycosphaerellales</taxon>
        <taxon>Mycosphaerellaceae</taxon>
        <taxon>Zasmidium</taxon>
    </lineage>
</organism>
<dbReference type="InterPro" id="IPR011234">
    <property type="entry name" value="Fumarylacetoacetase-like_C"/>
</dbReference>
<dbReference type="PANTHER" id="PTHR11820">
    <property type="entry name" value="ACYLPYRUVASE"/>
    <property type="match status" value="1"/>
</dbReference>
<evidence type="ECO:0000313" key="5">
    <source>
        <dbReference type="Proteomes" id="UP000799537"/>
    </source>
</evidence>
<name>A0A6A6D6J4_ZASCE</name>
<dbReference type="GO" id="GO:0050163">
    <property type="term" value="F:oxaloacetate tautomerase activity"/>
    <property type="evidence" value="ECO:0007669"/>
    <property type="project" value="UniProtKB-ARBA"/>
</dbReference>
<comment type="similarity">
    <text evidence="1">Belongs to the FAH family.</text>
</comment>
<dbReference type="GeneID" id="54568316"/>
<evidence type="ECO:0000259" key="3">
    <source>
        <dbReference type="Pfam" id="PF01557"/>
    </source>
</evidence>
<dbReference type="RefSeq" id="XP_033674839.1">
    <property type="nucleotide sequence ID" value="XM_033815044.1"/>
</dbReference>
<dbReference type="GO" id="GO:0046872">
    <property type="term" value="F:metal ion binding"/>
    <property type="evidence" value="ECO:0007669"/>
    <property type="project" value="UniProtKB-KW"/>
</dbReference>
<dbReference type="FunFam" id="3.90.850.10:FF:000002">
    <property type="entry name" value="2-hydroxyhepta-2,4-diene-1,7-dioate isomerase"/>
    <property type="match status" value="1"/>
</dbReference>
<evidence type="ECO:0000256" key="2">
    <source>
        <dbReference type="ARBA" id="ARBA00022723"/>
    </source>
</evidence>
<dbReference type="OrthoDB" id="411064at2759"/>
<protein>
    <recommendedName>
        <fullName evidence="3">Fumarylacetoacetase-like C-terminal domain-containing protein</fullName>
    </recommendedName>
</protein>
<dbReference type="Proteomes" id="UP000799537">
    <property type="component" value="Unassembled WGS sequence"/>
</dbReference>
<dbReference type="Gene3D" id="3.90.850.10">
    <property type="entry name" value="Fumarylacetoacetase-like, C-terminal domain"/>
    <property type="match status" value="1"/>
</dbReference>
<dbReference type="GO" id="GO:0006107">
    <property type="term" value="P:oxaloacetate metabolic process"/>
    <property type="evidence" value="ECO:0007669"/>
    <property type="project" value="UniProtKB-ARBA"/>
</dbReference>
<dbReference type="SUPFAM" id="SSF56529">
    <property type="entry name" value="FAH"/>
    <property type="match status" value="1"/>
</dbReference>
<dbReference type="AlphaFoldDB" id="A0A6A6D6J4"/>
<proteinExistence type="inferred from homology"/>
<gene>
    <name evidence="4" type="ORF">M409DRAFT_62155</name>
</gene>
<keyword evidence="5" id="KW-1185">Reference proteome</keyword>
<keyword evidence="2" id="KW-0479">Metal-binding</keyword>
<evidence type="ECO:0000256" key="1">
    <source>
        <dbReference type="ARBA" id="ARBA00010211"/>
    </source>
</evidence>
<evidence type="ECO:0000313" key="4">
    <source>
        <dbReference type="EMBL" id="KAF2173950.1"/>
    </source>
</evidence>
<sequence length="292" mass="31713">MKLPWKRLVRFVGVDGSSYYGEPDITNVENLVDLYRAGKLNAYPLDGDIFDGSATLSTHSIKVEKLLGPLEASQVPAVKGIGLNYVSHIKEAGRTTPTYPMFFIKGSKSVNDWGAPIPIPKVAQQEQCDYEGEMCFVIGREGKDIPKAEALNYVAGYMTGNDMSARTWQRNPKFAGPVPQFNFSKGFDKYAPLGPLLVSTELLGDASNLDLETRVNGELRQSSNTSDLLFDVPTLVEFLSQGTTLEKGTVVMTGTPRGVGMGMNPPVWLKHGDTVEVTVGGLGTLANSIVFE</sequence>
<reference evidence="4" key="1">
    <citation type="journal article" date="2020" name="Stud. Mycol.">
        <title>101 Dothideomycetes genomes: a test case for predicting lifestyles and emergence of pathogens.</title>
        <authorList>
            <person name="Haridas S."/>
            <person name="Albert R."/>
            <person name="Binder M."/>
            <person name="Bloem J."/>
            <person name="Labutti K."/>
            <person name="Salamov A."/>
            <person name="Andreopoulos B."/>
            <person name="Baker S."/>
            <person name="Barry K."/>
            <person name="Bills G."/>
            <person name="Bluhm B."/>
            <person name="Cannon C."/>
            <person name="Castanera R."/>
            <person name="Culley D."/>
            <person name="Daum C."/>
            <person name="Ezra D."/>
            <person name="Gonzalez J."/>
            <person name="Henrissat B."/>
            <person name="Kuo A."/>
            <person name="Liang C."/>
            <person name="Lipzen A."/>
            <person name="Lutzoni F."/>
            <person name="Magnuson J."/>
            <person name="Mondo S."/>
            <person name="Nolan M."/>
            <person name="Ohm R."/>
            <person name="Pangilinan J."/>
            <person name="Park H.-J."/>
            <person name="Ramirez L."/>
            <person name="Alfaro M."/>
            <person name="Sun H."/>
            <person name="Tritt A."/>
            <person name="Yoshinaga Y."/>
            <person name="Zwiers L.-H."/>
            <person name="Turgeon B."/>
            <person name="Goodwin S."/>
            <person name="Spatafora J."/>
            <person name="Crous P."/>
            <person name="Grigoriev I."/>
        </authorList>
    </citation>
    <scope>NUCLEOTIDE SEQUENCE</scope>
    <source>
        <strain evidence="4">ATCC 36951</strain>
    </source>
</reference>
<dbReference type="Pfam" id="PF01557">
    <property type="entry name" value="FAA_hydrolase"/>
    <property type="match status" value="1"/>
</dbReference>
<dbReference type="PANTHER" id="PTHR11820:SF100">
    <property type="entry name" value="FUMARYLACETOACETATE HYDROLASE FAMILY PROTEIN (AFU_ORTHOLOGUE AFUA_4G01490)"/>
    <property type="match status" value="1"/>
</dbReference>
<dbReference type="InterPro" id="IPR036663">
    <property type="entry name" value="Fumarylacetoacetase_C_sf"/>
</dbReference>
<accession>A0A6A6D6J4</accession>